<name>A0A512MCN0_9BACT</name>
<evidence type="ECO:0000313" key="3">
    <source>
        <dbReference type="Proteomes" id="UP000321577"/>
    </source>
</evidence>
<accession>A0A512MCN0</accession>
<protein>
    <submittedName>
        <fullName evidence="2">Uncharacterized protein</fullName>
    </submittedName>
</protein>
<dbReference type="Proteomes" id="UP000321577">
    <property type="component" value="Unassembled WGS sequence"/>
</dbReference>
<keyword evidence="3" id="KW-1185">Reference proteome</keyword>
<sequence length="249" mass="27605">MIADYDATVDFLNKGRIPVTAIEAEETAQRQKWPKGQEQVVDTINVSESAGVWSATYTITFYNENAAGEWHKGRADLMMNLRAEGARIYITSQKAKVYDVTDSKESAPKPPPVAPAKGQASKAGTITVPRPCFVMVARPRDLPQIEFTDQISFANGLMWHRTYRELSADGKVLRTCRAIYEATNGGQVDRNNATFRIGVQGWDRDFGDGLLTGVCAKNARSLVGRTFEFQFVPGGMVENQTGMVFQRVE</sequence>
<evidence type="ECO:0000313" key="2">
    <source>
        <dbReference type="EMBL" id="GEP44462.1"/>
    </source>
</evidence>
<comment type="caution">
    <text evidence="2">The sequence shown here is derived from an EMBL/GenBank/DDBJ whole genome shotgun (WGS) entry which is preliminary data.</text>
</comment>
<gene>
    <name evidence="2" type="ORF">BGE01nite_37530</name>
</gene>
<reference evidence="2 3" key="1">
    <citation type="submission" date="2019-07" db="EMBL/GenBank/DDBJ databases">
        <title>Whole genome shotgun sequence of Brevifollis gellanilyticus NBRC 108608.</title>
        <authorList>
            <person name="Hosoyama A."/>
            <person name="Uohara A."/>
            <person name="Ohji S."/>
            <person name="Ichikawa N."/>
        </authorList>
    </citation>
    <scope>NUCLEOTIDE SEQUENCE [LARGE SCALE GENOMIC DNA]</scope>
    <source>
        <strain evidence="2 3">NBRC 108608</strain>
    </source>
</reference>
<proteinExistence type="predicted"/>
<dbReference type="EMBL" id="BKAG01000030">
    <property type="protein sequence ID" value="GEP44462.1"/>
    <property type="molecule type" value="Genomic_DNA"/>
</dbReference>
<evidence type="ECO:0000256" key="1">
    <source>
        <dbReference type="SAM" id="MobiDB-lite"/>
    </source>
</evidence>
<dbReference type="AlphaFoldDB" id="A0A512MCN0"/>
<organism evidence="2 3">
    <name type="scientific">Brevifollis gellanilyticus</name>
    <dbReference type="NCBI Taxonomy" id="748831"/>
    <lineage>
        <taxon>Bacteria</taxon>
        <taxon>Pseudomonadati</taxon>
        <taxon>Verrucomicrobiota</taxon>
        <taxon>Verrucomicrobiia</taxon>
        <taxon>Verrucomicrobiales</taxon>
        <taxon>Verrucomicrobiaceae</taxon>
    </lineage>
</organism>
<feature type="region of interest" description="Disordered" evidence="1">
    <location>
        <begin position="101"/>
        <end position="121"/>
    </location>
</feature>